<dbReference type="InterPro" id="IPR011812">
    <property type="entry name" value="Pep_trsgly"/>
</dbReference>
<keyword evidence="7 11" id="KW-0573">Peptidoglycan synthesis</keyword>
<keyword evidence="9 11" id="KW-0472">Membrane</keyword>
<evidence type="ECO:0000256" key="3">
    <source>
        <dbReference type="ARBA" id="ARBA00022676"/>
    </source>
</evidence>
<dbReference type="Proteomes" id="UP001055057">
    <property type="component" value="Unassembled WGS sequence"/>
</dbReference>
<evidence type="ECO:0000256" key="5">
    <source>
        <dbReference type="ARBA" id="ARBA00022692"/>
    </source>
</evidence>
<keyword evidence="1 11" id="KW-1003">Cell membrane</keyword>
<keyword evidence="6 11" id="KW-0133">Cell shape</keyword>
<proteinExistence type="inferred from homology"/>
<keyword evidence="14" id="KW-1185">Reference proteome</keyword>
<comment type="pathway">
    <text evidence="11">Cell wall biogenesis; peptidoglycan biosynthesis.</text>
</comment>
<feature type="transmembrane region" description="Helical" evidence="11">
    <location>
        <begin position="36"/>
        <end position="61"/>
    </location>
</feature>
<evidence type="ECO:0000259" key="12">
    <source>
        <dbReference type="Pfam" id="PF00912"/>
    </source>
</evidence>
<accession>A0ABQ4TS62</accession>
<evidence type="ECO:0000256" key="1">
    <source>
        <dbReference type="ARBA" id="ARBA00022475"/>
    </source>
</evidence>
<dbReference type="NCBIfam" id="TIGR02070">
    <property type="entry name" value="mono_pep_trsgly"/>
    <property type="match status" value="1"/>
</dbReference>
<evidence type="ECO:0000256" key="7">
    <source>
        <dbReference type="ARBA" id="ARBA00022984"/>
    </source>
</evidence>
<dbReference type="SUPFAM" id="SSF53955">
    <property type="entry name" value="Lysozyme-like"/>
    <property type="match status" value="1"/>
</dbReference>
<sequence length="252" mass="27553">MGAEDIRVDPRGRAGTTEGRDLRVLPRLRSRRARRVVGLLLLLPAIGFVLTLTLALVYSAVSPPSTLMLGRWLTLQPVAHEAVPLARIAPALVQAVMTAEDQRFCLHRGVDFGALREVVEDEDSPSRGASTLSMQTVKNVFLWPGRSYVRKALEIPMALAMDALWGKRRMMETYLNVAEWGDGIYGAQAAARHWFRKDARDLGRGEAALLAAVLPNPIARSAGQPSRGVRALAARIQARMGQVEGLMGCLKP</sequence>
<name>A0ABQ4TS62_9HYPH</name>
<comment type="caution">
    <text evidence="13">The sequence shown here is derived from an EMBL/GenBank/DDBJ whole genome shotgun (WGS) entry which is preliminary data.</text>
</comment>
<dbReference type="EMBL" id="BPRB01000012">
    <property type="protein sequence ID" value="GJE58183.1"/>
    <property type="molecule type" value="Genomic_DNA"/>
</dbReference>
<evidence type="ECO:0000256" key="4">
    <source>
        <dbReference type="ARBA" id="ARBA00022679"/>
    </source>
</evidence>
<keyword evidence="2 11" id="KW-0997">Cell inner membrane</keyword>
<evidence type="ECO:0000256" key="6">
    <source>
        <dbReference type="ARBA" id="ARBA00022960"/>
    </source>
</evidence>
<evidence type="ECO:0000313" key="13">
    <source>
        <dbReference type="EMBL" id="GJE58183.1"/>
    </source>
</evidence>
<comment type="subcellular location">
    <subcellularLocation>
        <location evidence="11">Cell inner membrane</location>
        <topology evidence="11">Single-pass membrane protein</topology>
    </subcellularLocation>
</comment>
<protein>
    <recommendedName>
        <fullName evidence="11">Biosynthetic peptidoglycan transglycosylase</fullName>
        <ecNumber evidence="11">2.4.99.28</ecNumber>
    </recommendedName>
    <alternativeName>
        <fullName evidence="11">Glycan polymerase</fullName>
    </alternativeName>
    <alternativeName>
        <fullName evidence="11">Peptidoglycan glycosyltransferase MtgA</fullName>
        <shortName evidence="11">PGT</shortName>
    </alternativeName>
</protein>
<dbReference type="HAMAP" id="MF_00766">
    <property type="entry name" value="PGT_MtgA"/>
    <property type="match status" value="1"/>
</dbReference>
<dbReference type="InterPro" id="IPR023346">
    <property type="entry name" value="Lysozyme-like_dom_sf"/>
</dbReference>
<comment type="similarity">
    <text evidence="11">Belongs to the glycosyltransferase 51 family.</text>
</comment>
<dbReference type="PANTHER" id="PTHR30400">
    <property type="entry name" value="MONOFUNCTIONAL BIOSYNTHETIC PEPTIDOGLYCAN TRANSGLYCOSYLASE"/>
    <property type="match status" value="1"/>
</dbReference>
<dbReference type="PANTHER" id="PTHR30400:SF0">
    <property type="entry name" value="BIOSYNTHETIC PEPTIDOGLYCAN TRANSGLYCOSYLASE"/>
    <property type="match status" value="1"/>
</dbReference>
<keyword evidence="3 11" id="KW-0328">Glycosyltransferase</keyword>
<dbReference type="Gene3D" id="1.10.3810.10">
    <property type="entry name" value="Biosynthetic peptidoglycan transglycosylase-like"/>
    <property type="match status" value="1"/>
</dbReference>
<comment type="function">
    <text evidence="11">Peptidoglycan polymerase that catalyzes glycan chain elongation from lipid-linked precursors.</text>
</comment>
<evidence type="ECO:0000256" key="8">
    <source>
        <dbReference type="ARBA" id="ARBA00022989"/>
    </source>
</evidence>
<comment type="catalytic activity">
    <reaction evidence="11">
        <text>[GlcNAc-(1-&gt;4)-Mur2Ac(oyl-L-Ala-gamma-D-Glu-L-Lys-D-Ala-D-Ala)](n)-di-trans,octa-cis-undecaprenyl diphosphate + beta-D-GlcNAc-(1-&gt;4)-Mur2Ac(oyl-L-Ala-gamma-D-Glu-L-Lys-D-Ala-D-Ala)-di-trans,octa-cis-undecaprenyl diphosphate = [GlcNAc-(1-&gt;4)-Mur2Ac(oyl-L-Ala-gamma-D-Glu-L-Lys-D-Ala-D-Ala)](n+1)-di-trans,octa-cis-undecaprenyl diphosphate + di-trans,octa-cis-undecaprenyl diphosphate + H(+)</text>
        <dbReference type="Rhea" id="RHEA:23708"/>
        <dbReference type="Rhea" id="RHEA-COMP:9602"/>
        <dbReference type="Rhea" id="RHEA-COMP:9603"/>
        <dbReference type="ChEBI" id="CHEBI:15378"/>
        <dbReference type="ChEBI" id="CHEBI:58405"/>
        <dbReference type="ChEBI" id="CHEBI:60033"/>
        <dbReference type="ChEBI" id="CHEBI:78435"/>
        <dbReference type="EC" id="2.4.99.28"/>
    </reaction>
</comment>
<evidence type="ECO:0000313" key="14">
    <source>
        <dbReference type="Proteomes" id="UP001055057"/>
    </source>
</evidence>
<evidence type="ECO:0000256" key="9">
    <source>
        <dbReference type="ARBA" id="ARBA00023136"/>
    </source>
</evidence>
<keyword evidence="5 11" id="KW-0812">Transmembrane</keyword>
<feature type="domain" description="Glycosyl transferase family 51" evidence="12">
    <location>
        <begin position="77"/>
        <end position="227"/>
    </location>
</feature>
<evidence type="ECO:0000256" key="10">
    <source>
        <dbReference type="ARBA" id="ARBA00023316"/>
    </source>
</evidence>
<keyword evidence="4 11" id="KW-0808">Transferase</keyword>
<organism evidence="13 14">
    <name type="scientific">Methylobacterium trifolii</name>
    <dbReference type="NCBI Taxonomy" id="1003092"/>
    <lineage>
        <taxon>Bacteria</taxon>
        <taxon>Pseudomonadati</taxon>
        <taxon>Pseudomonadota</taxon>
        <taxon>Alphaproteobacteria</taxon>
        <taxon>Hyphomicrobiales</taxon>
        <taxon>Methylobacteriaceae</taxon>
        <taxon>Methylobacterium</taxon>
    </lineage>
</organism>
<evidence type="ECO:0000256" key="2">
    <source>
        <dbReference type="ARBA" id="ARBA00022519"/>
    </source>
</evidence>
<keyword evidence="10 11" id="KW-0961">Cell wall biogenesis/degradation</keyword>
<reference evidence="13" key="2">
    <citation type="submission" date="2021-08" db="EMBL/GenBank/DDBJ databases">
        <authorList>
            <person name="Tani A."/>
            <person name="Ola A."/>
            <person name="Ogura Y."/>
            <person name="Katsura K."/>
            <person name="Hayashi T."/>
        </authorList>
    </citation>
    <scope>NUCLEOTIDE SEQUENCE</scope>
    <source>
        <strain evidence="13">DSM 23632</strain>
    </source>
</reference>
<dbReference type="EC" id="2.4.99.28" evidence="11"/>
<gene>
    <name evidence="13" type="primary">mtgA_1</name>
    <name evidence="11" type="synonym">mtgA</name>
    <name evidence="13" type="ORF">MPOCJGCO_0262</name>
</gene>
<keyword evidence="8 11" id="KW-1133">Transmembrane helix</keyword>
<evidence type="ECO:0000256" key="11">
    <source>
        <dbReference type="HAMAP-Rule" id="MF_00766"/>
    </source>
</evidence>
<dbReference type="Pfam" id="PF00912">
    <property type="entry name" value="Transgly"/>
    <property type="match status" value="1"/>
</dbReference>
<dbReference type="InterPro" id="IPR001264">
    <property type="entry name" value="Glyco_trans_51"/>
</dbReference>
<dbReference type="InterPro" id="IPR036950">
    <property type="entry name" value="PBP_transglycosylase"/>
</dbReference>
<reference evidence="13" key="1">
    <citation type="journal article" date="2021" name="Front. Microbiol.">
        <title>Comprehensive Comparative Genomics and Phenotyping of Methylobacterium Species.</title>
        <authorList>
            <person name="Alessa O."/>
            <person name="Ogura Y."/>
            <person name="Fujitani Y."/>
            <person name="Takami H."/>
            <person name="Hayashi T."/>
            <person name="Sahin N."/>
            <person name="Tani A."/>
        </authorList>
    </citation>
    <scope>NUCLEOTIDE SEQUENCE</scope>
    <source>
        <strain evidence="13">DSM 23632</strain>
    </source>
</reference>